<dbReference type="AlphaFoldDB" id="A0A1U7HRK7"/>
<evidence type="ECO:0000313" key="9">
    <source>
        <dbReference type="Proteomes" id="UP000186868"/>
    </source>
</evidence>
<dbReference type="PANTHER" id="PTHR43711">
    <property type="entry name" value="TWO-COMPONENT HISTIDINE KINASE"/>
    <property type="match status" value="1"/>
</dbReference>
<dbReference type="Pfam" id="PF01590">
    <property type="entry name" value="GAF"/>
    <property type="match status" value="1"/>
</dbReference>
<dbReference type="InterPro" id="IPR036097">
    <property type="entry name" value="HisK_dim/P_sf"/>
</dbReference>
<organism evidence="8 9">
    <name type="scientific">Hydrococcus rivularis NIES-593</name>
    <dbReference type="NCBI Taxonomy" id="1921803"/>
    <lineage>
        <taxon>Bacteria</taxon>
        <taxon>Bacillati</taxon>
        <taxon>Cyanobacteriota</taxon>
        <taxon>Cyanophyceae</taxon>
        <taxon>Pleurocapsales</taxon>
        <taxon>Hydrococcaceae</taxon>
        <taxon>Hydrococcus</taxon>
    </lineage>
</organism>
<dbReference type="InterPro" id="IPR003661">
    <property type="entry name" value="HisK_dim/P_dom"/>
</dbReference>
<dbReference type="Pfam" id="PF02518">
    <property type="entry name" value="HATPase_c"/>
    <property type="match status" value="1"/>
</dbReference>
<dbReference type="CDD" id="cd00082">
    <property type="entry name" value="HisKA"/>
    <property type="match status" value="1"/>
</dbReference>
<dbReference type="PRINTS" id="PR00344">
    <property type="entry name" value="BCTRLSENSOR"/>
</dbReference>
<dbReference type="InterPro" id="IPR003018">
    <property type="entry name" value="GAF"/>
</dbReference>
<dbReference type="PANTHER" id="PTHR43711:SF26">
    <property type="entry name" value="SENSOR HISTIDINE KINASE RCSC"/>
    <property type="match status" value="1"/>
</dbReference>
<dbReference type="InterPro" id="IPR005467">
    <property type="entry name" value="His_kinase_dom"/>
</dbReference>
<evidence type="ECO:0000256" key="3">
    <source>
        <dbReference type="ARBA" id="ARBA00022553"/>
    </source>
</evidence>
<keyword evidence="6" id="KW-0902">Two-component regulatory system</keyword>
<dbReference type="SMART" id="SM00388">
    <property type="entry name" value="HisKA"/>
    <property type="match status" value="1"/>
</dbReference>
<evidence type="ECO:0000256" key="4">
    <source>
        <dbReference type="ARBA" id="ARBA00022679"/>
    </source>
</evidence>
<keyword evidence="9" id="KW-1185">Reference proteome</keyword>
<dbReference type="InterPro" id="IPR036890">
    <property type="entry name" value="HATPase_C_sf"/>
</dbReference>
<dbReference type="OrthoDB" id="9773956at2"/>
<evidence type="ECO:0000259" key="7">
    <source>
        <dbReference type="PROSITE" id="PS50109"/>
    </source>
</evidence>
<keyword evidence="5" id="KW-0418">Kinase</keyword>
<name>A0A1U7HRK7_9CYAN</name>
<dbReference type="SUPFAM" id="SSF55874">
    <property type="entry name" value="ATPase domain of HSP90 chaperone/DNA topoisomerase II/histidine kinase"/>
    <property type="match status" value="1"/>
</dbReference>
<dbReference type="RefSeq" id="WP_073598331.1">
    <property type="nucleotide sequence ID" value="NZ_MRCB01000002.1"/>
</dbReference>
<dbReference type="SUPFAM" id="SSF55781">
    <property type="entry name" value="GAF domain-like"/>
    <property type="match status" value="1"/>
</dbReference>
<dbReference type="Proteomes" id="UP000186868">
    <property type="component" value="Unassembled WGS sequence"/>
</dbReference>
<dbReference type="PROSITE" id="PS50109">
    <property type="entry name" value="HIS_KIN"/>
    <property type="match status" value="1"/>
</dbReference>
<accession>A0A1U7HRK7</accession>
<gene>
    <name evidence="8" type="ORF">NIES593_03920</name>
</gene>
<comment type="catalytic activity">
    <reaction evidence="1">
        <text>ATP + protein L-histidine = ADP + protein N-phospho-L-histidine.</text>
        <dbReference type="EC" id="2.7.13.3"/>
    </reaction>
</comment>
<keyword evidence="3" id="KW-0597">Phosphoprotein</keyword>
<dbReference type="InterPro" id="IPR029016">
    <property type="entry name" value="GAF-like_dom_sf"/>
</dbReference>
<dbReference type="CDD" id="cd00075">
    <property type="entry name" value="HATPase"/>
    <property type="match status" value="1"/>
</dbReference>
<comment type="caution">
    <text evidence="8">The sequence shown here is derived from an EMBL/GenBank/DDBJ whole genome shotgun (WGS) entry which is preliminary data.</text>
</comment>
<dbReference type="GO" id="GO:0000155">
    <property type="term" value="F:phosphorelay sensor kinase activity"/>
    <property type="evidence" value="ECO:0007669"/>
    <property type="project" value="InterPro"/>
</dbReference>
<dbReference type="SMART" id="SM00387">
    <property type="entry name" value="HATPase_c"/>
    <property type="match status" value="1"/>
</dbReference>
<feature type="domain" description="Histidine kinase" evidence="7">
    <location>
        <begin position="193"/>
        <end position="449"/>
    </location>
</feature>
<evidence type="ECO:0000256" key="6">
    <source>
        <dbReference type="ARBA" id="ARBA00023012"/>
    </source>
</evidence>
<dbReference type="Gene3D" id="1.10.287.130">
    <property type="match status" value="1"/>
</dbReference>
<keyword evidence="4" id="KW-0808">Transferase</keyword>
<dbReference type="SUPFAM" id="SSF47384">
    <property type="entry name" value="Homodimeric domain of signal transducing histidine kinase"/>
    <property type="match status" value="1"/>
</dbReference>
<reference evidence="8 9" key="1">
    <citation type="submission" date="2016-11" db="EMBL/GenBank/DDBJ databases">
        <title>Draft Genome Sequences of Nine Cyanobacterial Strains from Diverse Habitats.</title>
        <authorList>
            <person name="Zhu T."/>
            <person name="Hou S."/>
            <person name="Lu X."/>
            <person name="Hess W.R."/>
        </authorList>
    </citation>
    <scope>NUCLEOTIDE SEQUENCE [LARGE SCALE GENOMIC DNA]</scope>
    <source>
        <strain evidence="8 9">NIES-593</strain>
    </source>
</reference>
<dbReference type="InterPro" id="IPR003594">
    <property type="entry name" value="HATPase_dom"/>
</dbReference>
<dbReference type="Gene3D" id="3.30.450.40">
    <property type="match status" value="1"/>
</dbReference>
<dbReference type="InterPro" id="IPR004358">
    <property type="entry name" value="Sig_transdc_His_kin-like_C"/>
</dbReference>
<evidence type="ECO:0000256" key="5">
    <source>
        <dbReference type="ARBA" id="ARBA00022777"/>
    </source>
</evidence>
<dbReference type="EC" id="2.7.13.3" evidence="2"/>
<evidence type="ECO:0000256" key="2">
    <source>
        <dbReference type="ARBA" id="ARBA00012438"/>
    </source>
</evidence>
<dbReference type="Gene3D" id="3.30.565.10">
    <property type="entry name" value="Histidine kinase-like ATPase, C-terminal domain"/>
    <property type="match status" value="1"/>
</dbReference>
<dbReference type="InterPro" id="IPR050736">
    <property type="entry name" value="Sensor_HK_Regulatory"/>
</dbReference>
<dbReference type="SMART" id="SM00065">
    <property type="entry name" value="GAF"/>
    <property type="match status" value="1"/>
</dbReference>
<proteinExistence type="predicted"/>
<dbReference type="Pfam" id="PF00512">
    <property type="entry name" value="HisKA"/>
    <property type="match status" value="1"/>
</dbReference>
<evidence type="ECO:0000256" key="1">
    <source>
        <dbReference type="ARBA" id="ARBA00000085"/>
    </source>
</evidence>
<protein>
    <recommendedName>
        <fullName evidence="2">histidine kinase</fullName>
        <ecNumber evidence="2">2.7.13.3</ecNumber>
    </recommendedName>
</protein>
<evidence type="ECO:0000313" key="8">
    <source>
        <dbReference type="EMBL" id="OKH26226.1"/>
    </source>
</evidence>
<dbReference type="STRING" id="1921803.NIES593_03920"/>
<dbReference type="EMBL" id="MRCB01000002">
    <property type="protein sequence ID" value="OKH26226.1"/>
    <property type="molecule type" value="Genomic_DNA"/>
</dbReference>
<sequence>MSRSHPLFIPPSSEFIALCQSQIALLTKGLKADWSAVYLAEESLEGTDTHLIPIAIYPQTDSVWKSDACLSILPEVWSRVTSSVPLLLGSSADEISQSHRETEIDASKALWEVSYPEGQHQMVFPLMDEDRVMGLLVTGRKKRQWKENELGQIEQIAKTIALACLLDRRQSWYQQQLSQQYRIRRLEKDRLDSLLHQLRNPLTALRTFGKLLLKRLLPEDRNQSVVRGILRESDRLQELLQEFEVDIDATAGDTDAVTLETNALSLPAATSDDDSPSLLLGNALSLEATEVKDVLEPLLDSARAIAQEKDIHLIADLPSNLPPVQANSKALREVLSNLIDNALKYTPAGGTVHIATGLERVDETGNWQGIAVCDTGYGIPLEDREHLFERHYRGVQAQGDIPGTGLGLAIVRELVEQMHGKIDLISPNEMSQNPALPGTTFIVWLLVAADR</sequence>